<dbReference type="GO" id="GO:0022857">
    <property type="term" value="F:transmembrane transporter activity"/>
    <property type="evidence" value="ECO:0007669"/>
    <property type="project" value="InterPro"/>
</dbReference>
<evidence type="ECO:0000256" key="1">
    <source>
        <dbReference type="ARBA" id="ARBA00004651"/>
    </source>
</evidence>
<comment type="subcellular location">
    <subcellularLocation>
        <location evidence="1">Cell membrane</location>
        <topology evidence="1">Multi-pass membrane protein</topology>
    </subcellularLocation>
</comment>
<feature type="transmembrane region" description="Helical" evidence="9">
    <location>
        <begin position="445"/>
        <end position="463"/>
    </location>
</feature>
<evidence type="ECO:0000256" key="6">
    <source>
        <dbReference type="ARBA" id="ARBA00022970"/>
    </source>
</evidence>
<feature type="transmembrane region" description="Helical" evidence="9">
    <location>
        <begin position="383"/>
        <end position="406"/>
    </location>
</feature>
<keyword evidence="5 9" id="KW-0812">Transmembrane</keyword>
<keyword evidence="4" id="KW-1003">Cell membrane</keyword>
<evidence type="ECO:0000256" key="4">
    <source>
        <dbReference type="ARBA" id="ARBA00022475"/>
    </source>
</evidence>
<reference evidence="10 11" key="1">
    <citation type="submission" date="2017-11" db="EMBL/GenBank/DDBJ databases">
        <title>Genome sequence of Pseudomonas arsenicoxydans ACM1.</title>
        <authorList>
            <person name="Nascimento F.X."/>
        </authorList>
    </citation>
    <scope>NUCLEOTIDE SEQUENCE [LARGE SCALE GENOMIC DNA]</scope>
    <source>
        <strain evidence="10 11">ACM1</strain>
    </source>
</reference>
<dbReference type="GO" id="GO:0005886">
    <property type="term" value="C:plasma membrane"/>
    <property type="evidence" value="ECO:0007669"/>
    <property type="project" value="UniProtKB-SubCell"/>
</dbReference>
<evidence type="ECO:0000256" key="9">
    <source>
        <dbReference type="SAM" id="Phobius"/>
    </source>
</evidence>
<dbReference type="AlphaFoldDB" id="A0A4V0YK74"/>
<evidence type="ECO:0000313" key="10">
    <source>
        <dbReference type="EMBL" id="QAY86154.1"/>
    </source>
</evidence>
<dbReference type="InterPro" id="IPR002293">
    <property type="entry name" value="AA/rel_permease1"/>
</dbReference>
<evidence type="ECO:0000256" key="5">
    <source>
        <dbReference type="ARBA" id="ARBA00022692"/>
    </source>
</evidence>
<organism evidence="10 11">
    <name type="scientific">Pseudomonas arsenicoxydans</name>
    <dbReference type="NCBI Taxonomy" id="702115"/>
    <lineage>
        <taxon>Bacteria</taxon>
        <taxon>Pseudomonadati</taxon>
        <taxon>Pseudomonadota</taxon>
        <taxon>Gammaproteobacteria</taxon>
        <taxon>Pseudomonadales</taxon>
        <taxon>Pseudomonadaceae</taxon>
        <taxon>Pseudomonas</taxon>
    </lineage>
</organism>
<dbReference type="EMBL" id="CP024767">
    <property type="protein sequence ID" value="QAY86154.1"/>
    <property type="molecule type" value="Genomic_DNA"/>
</dbReference>
<keyword evidence="6" id="KW-0029">Amino-acid transport</keyword>
<keyword evidence="11" id="KW-1185">Reference proteome</keyword>
<feature type="transmembrane region" description="Helical" evidence="9">
    <location>
        <begin position="105"/>
        <end position="127"/>
    </location>
</feature>
<evidence type="ECO:0000256" key="3">
    <source>
        <dbReference type="ARBA" id="ARBA00022448"/>
    </source>
</evidence>
<dbReference type="GO" id="GO:0006865">
    <property type="term" value="P:amino acid transport"/>
    <property type="evidence" value="ECO:0007669"/>
    <property type="project" value="UniProtKB-KW"/>
</dbReference>
<dbReference type="Pfam" id="PF13520">
    <property type="entry name" value="AA_permease_2"/>
    <property type="match status" value="1"/>
</dbReference>
<keyword evidence="7 9" id="KW-1133">Transmembrane helix</keyword>
<keyword evidence="3" id="KW-0813">Transport</keyword>
<feature type="transmembrane region" description="Helical" evidence="9">
    <location>
        <begin position="418"/>
        <end position="439"/>
    </location>
</feature>
<gene>
    <name evidence="10" type="ORF">CUN61_20205</name>
</gene>
<evidence type="ECO:0000256" key="8">
    <source>
        <dbReference type="ARBA" id="ARBA00023136"/>
    </source>
</evidence>
<evidence type="ECO:0000256" key="7">
    <source>
        <dbReference type="ARBA" id="ARBA00022989"/>
    </source>
</evidence>
<feature type="transmembrane region" description="Helical" evidence="9">
    <location>
        <begin position="28"/>
        <end position="47"/>
    </location>
</feature>
<evidence type="ECO:0000313" key="11">
    <source>
        <dbReference type="Proteomes" id="UP000291121"/>
    </source>
</evidence>
<proteinExistence type="inferred from homology"/>
<dbReference type="NCBIfam" id="TIGR00905">
    <property type="entry name" value="2A0302"/>
    <property type="match status" value="1"/>
</dbReference>
<dbReference type="InterPro" id="IPR004754">
    <property type="entry name" value="Amino_acid_antiprt"/>
</dbReference>
<accession>A0A4V0YK74</accession>
<feature type="transmembrane region" description="Helical" evidence="9">
    <location>
        <begin position="147"/>
        <end position="164"/>
    </location>
</feature>
<dbReference type="InterPro" id="IPR050367">
    <property type="entry name" value="APC_superfamily"/>
</dbReference>
<keyword evidence="8 9" id="KW-0472">Membrane</keyword>
<feature type="transmembrane region" description="Helical" evidence="9">
    <location>
        <begin position="53"/>
        <end position="77"/>
    </location>
</feature>
<dbReference type="PIRSF" id="PIRSF006060">
    <property type="entry name" value="AA_transporter"/>
    <property type="match status" value="1"/>
</dbReference>
<comment type="similarity">
    <text evidence="2">Belongs to the amino acid-polyamine-organocation (APC) superfamily. Basic amino acid/polyamine antiporter (APA) (TC 2.A.3.2) family.</text>
</comment>
<feature type="transmembrane region" description="Helical" evidence="9">
    <location>
        <begin position="259"/>
        <end position="281"/>
    </location>
</feature>
<feature type="transmembrane region" description="Helical" evidence="9">
    <location>
        <begin position="315"/>
        <end position="337"/>
    </location>
</feature>
<feature type="transmembrane region" description="Helical" evidence="9">
    <location>
        <begin position="475"/>
        <end position="497"/>
    </location>
</feature>
<name>A0A4V0YK74_9PSED</name>
<protein>
    <submittedName>
        <fullName evidence="10">Arginine:agmatine antiporter</fullName>
    </submittedName>
</protein>
<dbReference type="Gene3D" id="1.20.1740.10">
    <property type="entry name" value="Amino acid/polyamine transporter I"/>
    <property type="match status" value="1"/>
</dbReference>
<feature type="transmembrane region" description="Helical" evidence="9">
    <location>
        <begin position="176"/>
        <end position="197"/>
    </location>
</feature>
<feature type="transmembrane region" description="Helical" evidence="9">
    <location>
        <begin position="229"/>
        <end position="247"/>
    </location>
</feature>
<dbReference type="PANTHER" id="PTHR42770">
    <property type="entry name" value="AMINO ACID TRANSPORTER-RELATED"/>
    <property type="match status" value="1"/>
</dbReference>
<evidence type="ECO:0000256" key="2">
    <source>
        <dbReference type="ARBA" id="ARBA00008220"/>
    </source>
</evidence>
<dbReference type="RefSeq" id="WP_208668240.1">
    <property type="nucleotide sequence ID" value="NZ_CP024767.1"/>
</dbReference>
<sequence length="507" mass="54043">MKAATAAGVIPDSGASTASTNVPAKNKLGMLSMTLLVIGAMVGGGAFNLPQNMAQHAGLGAVLIAWLVSGLGIFFLARTFQVLADIKPEITAGIYMYSRKGFGKFAGFQVAWGYWLSSAFGNVGFAVLLMDTLNYFFPPYFEGGNTWLAILIGSSVFWILNWLVLRGVKSASALNVIGTIAKFVPIAVFLGVVVISMKAGLFTTDFWGNVSDNVSGGKPLGNLLEQVKSTMLVTLWVFIGIEGAVVMSDESDAKTVSRATLMGFFVTLLLYVLISVLPFGIMTQAQLAAIAPPSMAAILGSIVGKWGEYFVNGGVLISILACWLVWTMLVAELPWAAAKDGTFPQAFALTNKKGAASASLWVSTVVMQAVMILMFFSNNAWNVMLSITGVMILPAYIGATGFLWKIMANGSYPSTAKMGRTTALVSSVLGTVYGLWLVYAAGLEYMIAGAVFFAIGNLVFIWARKEHAPTEAVFNKVEMMVAAVLVVLGVMAIWMLFSGHLTQVYSP</sequence>
<dbReference type="Proteomes" id="UP000291121">
    <property type="component" value="Chromosome"/>
</dbReference>
<dbReference type="PANTHER" id="PTHR42770:SF4">
    <property type="entry name" value="ARGININE_ORNITHINE ANTIPORTER-RELATED"/>
    <property type="match status" value="1"/>
</dbReference>
<feature type="transmembrane region" description="Helical" evidence="9">
    <location>
        <begin position="358"/>
        <end position="377"/>
    </location>
</feature>